<proteinExistence type="predicted"/>
<dbReference type="SMART" id="SM00357">
    <property type="entry name" value="CSP"/>
    <property type="match status" value="2"/>
</dbReference>
<dbReference type="InterPro" id="IPR012340">
    <property type="entry name" value="NA-bd_OB-fold"/>
</dbReference>
<dbReference type="Proteomes" id="UP000797356">
    <property type="component" value="Chromosome 1"/>
</dbReference>
<dbReference type="InterPro" id="IPR002059">
    <property type="entry name" value="CSP_DNA-bd"/>
</dbReference>
<dbReference type="SUPFAM" id="SSF50249">
    <property type="entry name" value="Nucleic acid-binding proteins"/>
    <property type="match status" value="1"/>
</dbReference>
<evidence type="ECO:0000313" key="3">
    <source>
        <dbReference type="Proteomes" id="UP000797356"/>
    </source>
</evidence>
<reference evidence="2" key="2">
    <citation type="submission" date="2019-07" db="EMBL/GenBank/DDBJ databases">
        <authorList>
            <person name="Yang Y."/>
            <person name="Bocs S."/>
            <person name="Baudouin L."/>
        </authorList>
    </citation>
    <scope>NUCLEOTIDE SEQUENCE</scope>
    <source>
        <tissue evidence="2">Spear leaf of Hainan Tall coconut</tissue>
    </source>
</reference>
<name>A0A8K0HXC0_COCNU</name>
<evidence type="ECO:0000313" key="2">
    <source>
        <dbReference type="EMBL" id="KAG1328289.1"/>
    </source>
</evidence>
<dbReference type="InterPro" id="IPR011129">
    <property type="entry name" value="CSD"/>
</dbReference>
<sequence length="135" mass="14448">MGFSFITPDDGSEDRFVHRSLIKAEGYRSLVEDEAVEFTIAEDDDGRTKAVEVIRLDGSSVQGADGRRDGFGGRSSRGYGGGGTVKWFNGTKGFGFFTPTEMELSSSAAFAEVRAEEVVAAVRGEGSLAMGRDHP</sequence>
<protein>
    <recommendedName>
        <fullName evidence="1">CSD domain-containing protein</fullName>
    </recommendedName>
</protein>
<dbReference type="OrthoDB" id="422005at2759"/>
<comment type="caution">
    <text evidence="2">The sequence shown here is derived from an EMBL/GenBank/DDBJ whole genome shotgun (WGS) entry which is preliminary data.</text>
</comment>
<dbReference type="PANTHER" id="PTHR46565:SF20">
    <property type="entry name" value="COLD SHOCK DOMAIN-CONTAINING PROTEIN 4"/>
    <property type="match status" value="1"/>
</dbReference>
<dbReference type="GO" id="GO:0003676">
    <property type="term" value="F:nucleic acid binding"/>
    <property type="evidence" value="ECO:0007669"/>
    <property type="project" value="InterPro"/>
</dbReference>
<evidence type="ECO:0000259" key="1">
    <source>
        <dbReference type="PROSITE" id="PS51857"/>
    </source>
</evidence>
<organism evidence="2 3">
    <name type="scientific">Cocos nucifera</name>
    <name type="common">Coconut palm</name>
    <dbReference type="NCBI Taxonomy" id="13894"/>
    <lineage>
        <taxon>Eukaryota</taxon>
        <taxon>Viridiplantae</taxon>
        <taxon>Streptophyta</taxon>
        <taxon>Embryophyta</taxon>
        <taxon>Tracheophyta</taxon>
        <taxon>Spermatophyta</taxon>
        <taxon>Magnoliopsida</taxon>
        <taxon>Liliopsida</taxon>
        <taxon>Arecaceae</taxon>
        <taxon>Arecoideae</taxon>
        <taxon>Cocoseae</taxon>
        <taxon>Attaleinae</taxon>
        <taxon>Cocos</taxon>
    </lineage>
</organism>
<accession>A0A8K0HXC0</accession>
<dbReference type="PROSITE" id="PS51857">
    <property type="entry name" value="CSD_2"/>
    <property type="match status" value="1"/>
</dbReference>
<gene>
    <name evidence="2" type="ORF">COCNU_01G022230</name>
</gene>
<feature type="domain" description="CSD" evidence="1">
    <location>
        <begin position="1"/>
        <end position="55"/>
    </location>
</feature>
<dbReference type="Gene3D" id="2.40.50.140">
    <property type="entry name" value="Nucleic acid-binding proteins"/>
    <property type="match status" value="2"/>
</dbReference>
<dbReference type="EMBL" id="CM017872">
    <property type="protein sequence ID" value="KAG1328289.1"/>
    <property type="molecule type" value="Genomic_DNA"/>
</dbReference>
<dbReference type="PANTHER" id="PTHR46565">
    <property type="entry name" value="COLD SHOCK DOMAIN PROTEIN 2"/>
    <property type="match status" value="1"/>
</dbReference>
<dbReference type="AlphaFoldDB" id="A0A8K0HXC0"/>
<dbReference type="Pfam" id="PF00313">
    <property type="entry name" value="CSD"/>
    <property type="match status" value="1"/>
</dbReference>
<keyword evidence="3" id="KW-1185">Reference proteome</keyword>
<reference evidence="2" key="1">
    <citation type="journal article" date="2017" name="Gigascience">
        <title>The genome draft of coconut (Cocos nucifera).</title>
        <authorList>
            <person name="Xiao Y."/>
            <person name="Xu P."/>
            <person name="Fan H."/>
            <person name="Baudouin L."/>
            <person name="Xia W."/>
            <person name="Bocs S."/>
            <person name="Xu J."/>
            <person name="Li Q."/>
            <person name="Guo A."/>
            <person name="Zhou L."/>
            <person name="Li J."/>
            <person name="Wu Y."/>
            <person name="Ma Z."/>
            <person name="Armero A."/>
            <person name="Issali A.E."/>
            <person name="Liu N."/>
            <person name="Peng M."/>
            <person name="Yang Y."/>
        </authorList>
    </citation>
    <scope>NUCLEOTIDE SEQUENCE</scope>
    <source>
        <tissue evidence="2">Spear leaf of Hainan Tall coconut</tissue>
    </source>
</reference>